<keyword evidence="1" id="KW-0805">Transcription regulation</keyword>
<feature type="domain" description="HTH araC/xylS-type" evidence="4">
    <location>
        <begin position="217"/>
        <end position="315"/>
    </location>
</feature>
<evidence type="ECO:0000256" key="2">
    <source>
        <dbReference type="ARBA" id="ARBA00023125"/>
    </source>
</evidence>
<dbReference type="InterPro" id="IPR009057">
    <property type="entry name" value="Homeodomain-like_sf"/>
</dbReference>
<dbReference type="Gene3D" id="1.10.10.60">
    <property type="entry name" value="Homeodomain-like"/>
    <property type="match status" value="2"/>
</dbReference>
<proteinExistence type="predicted"/>
<dbReference type="PROSITE" id="PS00041">
    <property type="entry name" value="HTH_ARAC_FAMILY_1"/>
    <property type="match status" value="1"/>
</dbReference>
<dbReference type="PANTHER" id="PTHR47893">
    <property type="entry name" value="REGULATORY PROTEIN PCHR"/>
    <property type="match status" value="1"/>
</dbReference>
<accession>A0AB33L3M2</accession>
<evidence type="ECO:0000256" key="3">
    <source>
        <dbReference type="ARBA" id="ARBA00023163"/>
    </source>
</evidence>
<dbReference type="AlphaFoldDB" id="A0AB33L3M2"/>
<reference evidence="5" key="1">
    <citation type="submission" date="2024-08" db="EMBL/GenBank/DDBJ databases">
        <title>Whole genome sequence of Tenacibaculum sp. strain pbs-1 associated with black-spot shell disease in Akoya pearl oysters.</title>
        <authorList>
            <person name="Sakatoku A."/>
            <person name="Suzuki T."/>
            <person name="Hatano K."/>
            <person name="Seki M."/>
            <person name="Tanaka D."/>
            <person name="Nakamura S."/>
            <person name="Suzuki N."/>
            <person name="Isshiki T."/>
        </authorList>
    </citation>
    <scope>NUCLEOTIDE SEQUENCE</scope>
    <source>
        <strain evidence="5">Pbs-1</strain>
    </source>
</reference>
<dbReference type="InterPro" id="IPR018060">
    <property type="entry name" value="HTH_AraC"/>
</dbReference>
<dbReference type="PANTHER" id="PTHR47893:SF1">
    <property type="entry name" value="REGULATORY PROTEIN PCHR"/>
    <property type="match status" value="1"/>
</dbReference>
<evidence type="ECO:0000313" key="5">
    <source>
        <dbReference type="EMBL" id="BFP68547.1"/>
    </source>
</evidence>
<evidence type="ECO:0000259" key="4">
    <source>
        <dbReference type="PROSITE" id="PS01124"/>
    </source>
</evidence>
<dbReference type="PROSITE" id="PS01124">
    <property type="entry name" value="HTH_ARAC_FAMILY_2"/>
    <property type="match status" value="1"/>
</dbReference>
<keyword evidence="2" id="KW-0238">DNA-binding</keyword>
<keyword evidence="3" id="KW-0804">Transcription</keyword>
<dbReference type="InterPro" id="IPR018062">
    <property type="entry name" value="HTH_AraC-typ_CS"/>
</dbReference>
<dbReference type="GO" id="GO:0003700">
    <property type="term" value="F:DNA-binding transcription factor activity"/>
    <property type="evidence" value="ECO:0007669"/>
    <property type="project" value="InterPro"/>
</dbReference>
<protein>
    <recommendedName>
        <fullName evidence="4">HTH araC/xylS-type domain-containing protein</fullName>
    </recommendedName>
</protein>
<dbReference type="EMBL" id="AP035888">
    <property type="protein sequence ID" value="BFP68547.1"/>
    <property type="molecule type" value="Genomic_DNA"/>
</dbReference>
<dbReference type="SMART" id="SM00342">
    <property type="entry name" value="HTH_ARAC"/>
    <property type="match status" value="1"/>
</dbReference>
<name>A0AB33L3M2_9FLAO</name>
<evidence type="ECO:0000256" key="1">
    <source>
        <dbReference type="ARBA" id="ARBA00023015"/>
    </source>
</evidence>
<sequence length="320" mass="37133">MEIVTANNKKSQLKKFLCLKIKSMDCGIKTSVYTINSLYGKGTIISYYFDGLLINLINAKLKEDFLFISSNNSNSFNTLELSVLIDGEKIIRFSNLENDLIIEKSESYLLHDNGDDKIVFYRNKHINEVKIKMHDSFIKKHKMQALFSSNKVSNLSTTQQLTSNMERIVNDMLTNSQKGLLKRLFLESKVLELTHLQLNIHSKKGNSSNEKVLKKIYKVEAILQTNIHEQISIQQLARKVLLNQNVLKNEFKKLFGETIFNYTKNLRMNKAKDLLAYTQKPIYEIADIVGYKNPTHFTAAFKKFEKTTPKEFRKNYTYKS</sequence>
<dbReference type="SUPFAM" id="SSF46689">
    <property type="entry name" value="Homeodomain-like"/>
    <property type="match status" value="1"/>
</dbReference>
<organism evidence="5">
    <name type="scientific">Tenacibaculum sp. Pbs-1</name>
    <dbReference type="NCBI Taxonomy" id="3238748"/>
    <lineage>
        <taxon>Bacteria</taxon>
        <taxon>Pseudomonadati</taxon>
        <taxon>Bacteroidota</taxon>
        <taxon>Flavobacteriia</taxon>
        <taxon>Flavobacteriales</taxon>
        <taxon>Flavobacteriaceae</taxon>
        <taxon>Tenacibaculum</taxon>
    </lineage>
</organism>
<dbReference type="Pfam" id="PF12833">
    <property type="entry name" value="HTH_18"/>
    <property type="match status" value="1"/>
</dbReference>
<dbReference type="InterPro" id="IPR053142">
    <property type="entry name" value="PchR_regulatory_protein"/>
</dbReference>
<gene>
    <name evidence="5" type="ORF">Pbs1_18900</name>
</gene>
<dbReference type="GO" id="GO:0043565">
    <property type="term" value="F:sequence-specific DNA binding"/>
    <property type="evidence" value="ECO:0007669"/>
    <property type="project" value="InterPro"/>
</dbReference>